<dbReference type="EMBL" id="JADIMS010000132">
    <property type="protein sequence ID" value="MBO8450851.1"/>
    <property type="molecule type" value="Genomic_DNA"/>
</dbReference>
<evidence type="ECO:0000313" key="1">
    <source>
        <dbReference type="EMBL" id="MBO8450851.1"/>
    </source>
</evidence>
<proteinExistence type="predicted"/>
<name>A0A9D9EQD5_9SPIR</name>
<dbReference type="Pfam" id="PF05164">
    <property type="entry name" value="ZapA"/>
    <property type="match status" value="1"/>
</dbReference>
<comment type="caution">
    <text evidence="1">The sequence shown here is derived from an EMBL/GenBank/DDBJ whole genome shotgun (WGS) entry which is preliminary data.</text>
</comment>
<sequence>MTKPEGLLQIDLLGTSFALQTDETPQYLDVLYNHYKIMLKQVENVTGGSDPLKTAIIAGILVTDELFKEKQKHPANPQAPDLNDVEARALRMISRIDQVV</sequence>
<dbReference type="InterPro" id="IPR007838">
    <property type="entry name" value="Cell_div_ZapA-like"/>
</dbReference>
<evidence type="ECO:0000313" key="2">
    <source>
        <dbReference type="Proteomes" id="UP000823616"/>
    </source>
</evidence>
<dbReference type="Proteomes" id="UP000823616">
    <property type="component" value="Unassembled WGS sequence"/>
</dbReference>
<dbReference type="GO" id="GO:0051301">
    <property type="term" value="P:cell division"/>
    <property type="evidence" value="ECO:0007669"/>
    <property type="project" value="UniProtKB-KW"/>
</dbReference>
<keyword evidence="1" id="KW-0131">Cell cycle</keyword>
<gene>
    <name evidence="1" type="ORF">IAA96_07070</name>
</gene>
<protein>
    <submittedName>
        <fullName evidence="1">Cell division protein ZapA</fullName>
    </submittedName>
</protein>
<reference evidence="1" key="1">
    <citation type="submission" date="2020-10" db="EMBL/GenBank/DDBJ databases">
        <authorList>
            <person name="Gilroy R."/>
        </authorList>
    </citation>
    <scope>NUCLEOTIDE SEQUENCE</scope>
    <source>
        <strain evidence="1">B3-4054</strain>
    </source>
</reference>
<reference evidence="1" key="2">
    <citation type="journal article" date="2021" name="PeerJ">
        <title>Extensive microbial diversity within the chicken gut microbiome revealed by metagenomics and culture.</title>
        <authorList>
            <person name="Gilroy R."/>
            <person name="Ravi A."/>
            <person name="Getino M."/>
            <person name="Pursley I."/>
            <person name="Horton D.L."/>
            <person name="Alikhan N.F."/>
            <person name="Baker D."/>
            <person name="Gharbi K."/>
            <person name="Hall N."/>
            <person name="Watson M."/>
            <person name="Adriaenssens E.M."/>
            <person name="Foster-Nyarko E."/>
            <person name="Jarju S."/>
            <person name="Secka A."/>
            <person name="Antonio M."/>
            <person name="Oren A."/>
            <person name="Chaudhuri R.R."/>
            <person name="La Ragione R."/>
            <person name="Hildebrand F."/>
            <person name="Pallen M.J."/>
        </authorList>
    </citation>
    <scope>NUCLEOTIDE SEQUENCE</scope>
    <source>
        <strain evidence="1">B3-4054</strain>
    </source>
</reference>
<dbReference type="SUPFAM" id="SSF102829">
    <property type="entry name" value="Cell division protein ZapA-like"/>
    <property type="match status" value="1"/>
</dbReference>
<dbReference type="AlphaFoldDB" id="A0A9D9EQD5"/>
<organism evidence="1 2">
    <name type="scientific">Candidatus Avitreponema avistercoris</name>
    <dbReference type="NCBI Taxonomy" id="2840705"/>
    <lineage>
        <taxon>Bacteria</taxon>
        <taxon>Pseudomonadati</taxon>
        <taxon>Spirochaetota</taxon>
        <taxon>Spirochaetia</taxon>
        <taxon>Spirochaetales</taxon>
        <taxon>Candidatus Avitreponema</taxon>
    </lineage>
</organism>
<accession>A0A9D9EQD5</accession>
<dbReference type="InterPro" id="IPR036192">
    <property type="entry name" value="Cell_div_ZapA-like_sf"/>
</dbReference>
<keyword evidence="1" id="KW-0132">Cell division</keyword>